<dbReference type="Proteomes" id="UP000504611">
    <property type="component" value="Unplaced"/>
</dbReference>
<feature type="domain" description="DDHD" evidence="3">
    <location>
        <begin position="1"/>
        <end position="165"/>
    </location>
</feature>
<dbReference type="Pfam" id="PF02862">
    <property type="entry name" value="DDHD"/>
    <property type="match status" value="1"/>
</dbReference>
<dbReference type="OrthoDB" id="69269at2759"/>
<sequence length="176" mass="20047">MILPDMDFKPVLVPHHKGRKRLHLELKESLTRMGSDLKHGFISSLRTAWQTLNDFARAHTSSAQLQAELAMVANQIEQQELQAREGEGEAEGEAEEHKISESPEPPREEGPQVKVGMLNGGNRIDYVLQEKPIESFNEYLFALQSHLCYWTSEDTALLILKEIYKTMGVHPEQFAH</sequence>
<keyword evidence="4" id="KW-1185">Reference proteome</keyword>
<dbReference type="GeneID" id="104952730"/>
<gene>
    <name evidence="5" type="primary">LOC104952730</name>
</gene>
<dbReference type="GO" id="GO:0046872">
    <property type="term" value="F:metal ion binding"/>
    <property type="evidence" value="ECO:0007669"/>
    <property type="project" value="InterPro"/>
</dbReference>
<evidence type="ECO:0000259" key="3">
    <source>
        <dbReference type="PROSITE" id="PS51043"/>
    </source>
</evidence>
<dbReference type="InterPro" id="IPR058055">
    <property type="entry name" value="PA-PLA1"/>
</dbReference>
<evidence type="ECO:0000313" key="4">
    <source>
        <dbReference type="Proteomes" id="UP000504611"/>
    </source>
</evidence>
<evidence type="ECO:0000256" key="1">
    <source>
        <dbReference type="ARBA" id="ARBA00038464"/>
    </source>
</evidence>
<dbReference type="KEGG" id="ncc:104952730"/>
<organism evidence="4 5">
    <name type="scientific">Notothenia coriiceps</name>
    <name type="common">black rockcod</name>
    <dbReference type="NCBI Taxonomy" id="8208"/>
    <lineage>
        <taxon>Eukaryota</taxon>
        <taxon>Metazoa</taxon>
        <taxon>Chordata</taxon>
        <taxon>Craniata</taxon>
        <taxon>Vertebrata</taxon>
        <taxon>Euteleostomi</taxon>
        <taxon>Actinopterygii</taxon>
        <taxon>Neopterygii</taxon>
        <taxon>Teleostei</taxon>
        <taxon>Neoteleostei</taxon>
        <taxon>Acanthomorphata</taxon>
        <taxon>Eupercaria</taxon>
        <taxon>Perciformes</taxon>
        <taxon>Notothenioidei</taxon>
        <taxon>Nototheniidae</taxon>
        <taxon>Notothenia</taxon>
    </lineage>
</organism>
<evidence type="ECO:0000313" key="5">
    <source>
        <dbReference type="RefSeq" id="XP_010777900.1"/>
    </source>
</evidence>
<accession>A0A6I9NST8</accession>
<name>A0A6I9NST8_9TELE</name>
<dbReference type="GO" id="GO:0030134">
    <property type="term" value="C:COPII-coated ER to Golgi transport vesicle"/>
    <property type="evidence" value="ECO:0007669"/>
    <property type="project" value="TreeGrafter"/>
</dbReference>
<feature type="region of interest" description="Disordered" evidence="2">
    <location>
        <begin position="77"/>
        <end position="113"/>
    </location>
</feature>
<reference evidence="5" key="1">
    <citation type="submission" date="2025-08" db="UniProtKB">
        <authorList>
            <consortium name="RefSeq"/>
        </authorList>
    </citation>
    <scope>IDENTIFICATION</scope>
    <source>
        <tissue evidence="5">Muscle</tissue>
    </source>
</reference>
<evidence type="ECO:0000256" key="2">
    <source>
        <dbReference type="SAM" id="MobiDB-lite"/>
    </source>
</evidence>
<dbReference type="PROSITE" id="PS51043">
    <property type="entry name" value="DDHD"/>
    <property type="match status" value="1"/>
</dbReference>
<dbReference type="GO" id="GO:0004620">
    <property type="term" value="F:phospholipase activity"/>
    <property type="evidence" value="ECO:0007669"/>
    <property type="project" value="TreeGrafter"/>
</dbReference>
<feature type="compositionally biased region" description="Basic and acidic residues" evidence="2">
    <location>
        <begin position="95"/>
        <end position="111"/>
    </location>
</feature>
<dbReference type="AlphaFoldDB" id="A0A6I9NST8"/>
<dbReference type="PANTHER" id="PTHR23509">
    <property type="entry name" value="PA-PL1 PHOSPHOLIPASE FAMILY"/>
    <property type="match status" value="1"/>
</dbReference>
<dbReference type="RefSeq" id="XP_010777900.1">
    <property type="nucleotide sequence ID" value="XM_010779598.1"/>
</dbReference>
<dbReference type="PANTHER" id="PTHR23509:SF4">
    <property type="entry name" value="SEC23-INTERACTING PROTEIN"/>
    <property type="match status" value="1"/>
</dbReference>
<dbReference type="SMART" id="SM01127">
    <property type="entry name" value="DDHD"/>
    <property type="match status" value="1"/>
</dbReference>
<protein>
    <submittedName>
        <fullName evidence="5">SEC23-interacting protein-like isoform X1</fullName>
    </submittedName>
</protein>
<dbReference type="InterPro" id="IPR004177">
    <property type="entry name" value="DDHD_dom"/>
</dbReference>
<comment type="similarity">
    <text evidence="1">Belongs to the PA-PLA1 family.</text>
</comment>
<proteinExistence type="inferred from homology"/>